<keyword evidence="4" id="KW-0597">Phosphoprotein</keyword>
<reference evidence="12" key="1">
    <citation type="submission" date="2017-02" db="EMBL/GenBank/DDBJ databases">
        <authorList>
            <person name="Varghese N."/>
            <person name="Submissions S."/>
        </authorList>
    </citation>
    <scope>NUCLEOTIDE SEQUENCE [LARGE SCALE GENOMIC DNA]</scope>
    <source>
        <strain evidence="12">ATCC BAA-34</strain>
    </source>
</reference>
<dbReference type="Pfam" id="PF00512">
    <property type="entry name" value="HisKA"/>
    <property type="match status" value="1"/>
</dbReference>
<dbReference type="OrthoDB" id="9781147at2"/>
<dbReference type="SUPFAM" id="SSF158472">
    <property type="entry name" value="HAMP domain-like"/>
    <property type="match status" value="1"/>
</dbReference>
<keyword evidence="8" id="KW-1133">Transmembrane helix</keyword>
<evidence type="ECO:0000256" key="5">
    <source>
        <dbReference type="ARBA" id="ARBA00022679"/>
    </source>
</evidence>
<dbReference type="Gene3D" id="6.10.340.10">
    <property type="match status" value="1"/>
</dbReference>
<evidence type="ECO:0000256" key="4">
    <source>
        <dbReference type="ARBA" id="ARBA00022553"/>
    </source>
</evidence>
<dbReference type="Pfam" id="PF02518">
    <property type="entry name" value="HATPase_c"/>
    <property type="match status" value="1"/>
</dbReference>
<dbReference type="InterPro" id="IPR005467">
    <property type="entry name" value="His_kinase_dom"/>
</dbReference>
<dbReference type="InterPro" id="IPR036890">
    <property type="entry name" value="HATPase_C_sf"/>
</dbReference>
<dbReference type="GO" id="GO:0000155">
    <property type="term" value="F:phosphorelay sensor kinase activity"/>
    <property type="evidence" value="ECO:0007669"/>
    <property type="project" value="InterPro"/>
</dbReference>
<evidence type="ECO:0000256" key="8">
    <source>
        <dbReference type="SAM" id="Phobius"/>
    </source>
</evidence>
<keyword evidence="8" id="KW-0812">Transmembrane</keyword>
<evidence type="ECO:0000259" key="10">
    <source>
        <dbReference type="PROSITE" id="PS50885"/>
    </source>
</evidence>
<evidence type="ECO:0000313" key="12">
    <source>
        <dbReference type="Proteomes" id="UP000190102"/>
    </source>
</evidence>
<evidence type="ECO:0000256" key="7">
    <source>
        <dbReference type="ARBA" id="ARBA00023012"/>
    </source>
</evidence>
<keyword evidence="7" id="KW-0902">Two-component regulatory system</keyword>
<dbReference type="InterPro" id="IPR003661">
    <property type="entry name" value="HisK_dim/P_dom"/>
</dbReference>
<evidence type="ECO:0000259" key="9">
    <source>
        <dbReference type="PROSITE" id="PS50109"/>
    </source>
</evidence>
<dbReference type="GO" id="GO:0016020">
    <property type="term" value="C:membrane"/>
    <property type="evidence" value="ECO:0007669"/>
    <property type="project" value="UniProtKB-SubCell"/>
</dbReference>
<dbReference type="EC" id="2.7.13.3" evidence="3"/>
<dbReference type="Proteomes" id="UP000190102">
    <property type="component" value="Unassembled WGS sequence"/>
</dbReference>
<sequence length="466" mass="51199">MASATCFVVSGMRFSLQRKLLVLLGLVILIALSSSVLLRNFVIRDFKAFGEGRMLDRLYQVQAVLEGRYQQAGGWKREQVANDLVWAWLSGIELRLYNADSQLVLDTRQALASLPPVMQQRIAASTNRRPLPPDSTEFQSYPLFLKGEEIGHLDLQLPRPVHESFFIRSSNLFLIYSLLGLGLTAVILSFLAARRISRPLQELTAAAEGLASGDPAQRVLTESSDEIGRLATTFNRMADRLEAQEQLRKQLVSNAAHELRTPLMIIRGELEGMMDGLLPVTPEALQSLHDEASRLTTILDGVDELTRAQTAALQLHQKEIALLPFLQGIVSRFSHTAEEQQVTISVIGDQHSTAWIDPDRFTQIMVNLIANALKAMPNGGRLEIHLSATAQARYIEVIDTGPGIPADLLPHVFERFAKGKTGGLGLGLAIVKELLTAHGGSIFVARSSDKGTCFRIELPDKNGGSA</sequence>
<comment type="subcellular location">
    <subcellularLocation>
        <location evidence="2">Membrane</location>
    </subcellularLocation>
</comment>
<feature type="transmembrane region" description="Helical" evidence="8">
    <location>
        <begin position="20"/>
        <end position="38"/>
    </location>
</feature>
<dbReference type="PANTHER" id="PTHR43711:SF1">
    <property type="entry name" value="HISTIDINE KINASE 1"/>
    <property type="match status" value="1"/>
</dbReference>
<dbReference type="PRINTS" id="PR00344">
    <property type="entry name" value="BCTRLSENSOR"/>
</dbReference>
<name>A0A1T4NVE5_9BACT</name>
<dbReference type="FunFam" id="3.30.565.10:FF:000006">
    <property type="entry name" value="Sensor histidine kinase WalK"/>
    <property type="match status" value="1"/>
</dbReference>
<dbReference type="InterPro" id="IPR003594">
    <property type="entry name" value="HATPase_dom"/>
</dbReference>
<dbReference type="RefSeq" id="WP_078790041.1">
    <property type="nucleotide sequence ID" value="NZ_FUWR01000008.1"/>
</dbReference>
<dbReference type="CDD" id="cd00075">
    <property type="entry name" value="HATPase"/>
    <property type="match status" value="1"/>
</dbReference>
<proteinExistence type="predicted"/>
<evidence type="ECO:0000313" key="11">
    <source>
        <dbReference type="EMBL" id="SJZ83016.1"/>
    </source>
</evidence>
<keyword evidence="12" id="KW-1185">Reference proteome</keyword>
<dbReference type="CDD" id="cd06225">
    <property type="entry name" value="HAMP"/>
    <property type="match status" value="1"/>
</dbReference>
<dbReference type="Pfam" id="PF00672">
    <property type="entry name" value="HAMP"/>
    <property type="match status" value="1"/>
</dbReference>
<dbReference type="Gene3D" id="1.10.287.130">
    <property type="match status" value="1"/>
</dbReference>
<keyword evidence="6 11" id="KW-0418">Kinase</keyword>
<dbReference type="AlphaFoldDB" id="A0A1T4NVE5"/>
<feature type="transmembrane region" description="Helical" evidence="8">
    <location>
        <begin position="173"/>
        <end position="193"/>
    </location>
</feature>
<dbReference type="SMART" id="SM00304">
    <property type="entry name" value="HAMP"/>
    <property type="match status" value="1"/>
</dbReference>
<dbReference type="PANTHER" id="PTHR43711">
    <property type="entry name" value="TWO-COMPONENT HISTIDINE KINASE"/>
    <property type="match status" value="1"/>
</dbReference>
<accession>A0A1T4NVE5</accession>
<gene>
    <name evidence="11" type="ORF">SAMN02745119_01741</name>
</gene>
<dbReference type="InterPro" id="IPR036097">
    <property type="entry name" value="HisK_dim/P_sf"/>
</dbReference>
<dbReference type="CDD" id="cd00082">
    <property type="entry name" value="HisKA"/>
    <property type="match status" value="1"/>
</dbReference>
<feature type="domain" description="HAMP" evidence="10">
    <location>
        <begin position="194"/>
        <end position="246"/>
    </location>
</feature>
<dbReference type="InterPro" id="IPR003660">
    <property type="entry name" value="HAMP_dom"/>
</dbReference>
<comment type="catalytic activity">
    <reaction evidence="1">
        <text>ATP + protein L-histidine = ADP + protein N-phospho-L-histidine.</text>
        <dbReference type="EC" id="2.7.13.3"/>
    </reaction>
</comment>
<evidence type="ECO:0000256" key="1">
    <source>
        <dbReference type="ARBA" id="ARBA00000085"/>
    </source>
</evidence>
<organism evidence="11 12">
    <name type="scientific">Trichlorobacter thiogenes</name>
    <dbReference type="NCBI Taxonomy" id="115783"/>
    <lineage>
        <taxon>Bacteria</taxon>
        <taxon>Pseudomonadati</taxon>
        <taxon>Thermodesulfobacteriota</taxon>
        <taxon>Desulfuromonadia</taxon>
        <taxon>Geobacterales</taxon>
        <taxon>Geobacteraceae</taxon>
        <taxon>Trichlorobacter</taxon>
    </lineage>
</organism>
<dbReference type="InterPro" id="IPR004358">
    <property type="entry name" value="Sig_transdc_His_kin-like_C"/>
</dbReference>
<dbReference type="Gene3D" id="3.30.565.10">
    <property type="entry name" value="Histidine kinase-like ATPase, C-terminal domain"/>
    <property type="match status" value="1"/>
</dbReference>
<dbReference type="SUPFAM" id="SSF55874">
    <property type="entry name" value="ATPase domain of HSP90 chaperone/DNA topoisomerase II/histidine kinase"/>
    <property type="match status" value="1"/>
</dbReference>
<dbReference type="SMART" id="SM00388">
    <property type="entry name" value="HisKA"/>
    <property type="match status" value="1"/>
</dbReference>
<protein>
    <recommendedName>
        <fullName evidence="3">histidine kinase</fullName>
        <ecNumber evidence="3">2.7.13.3</ecNumber>
    </recommendedName>
</protein>
<dbReference type="InterPro" id="IPR050736">
    <property type="entry name" value="Sensor_HK_Regulatory"/>
</dbReference>
<evidence type="ECO:0000256" key="3">
    <source>
        <dbReference type="ARBA" id="ARBA00012438"/>
    </source>
</evidence>
<dbReference type="PROSITE" id="PS50885">
    <property type="entry name" value="HAMP"/>
    <property type="match status" value="1"/>
</dbReference>
<keyword evidence="5" id="KW-0808">Transferase</keyword>
<dbReference type="EMBL" id="FUWR01000008">
    <property type="protein sequence ID" value="SJZ83016.1"/>
    <property type="molecule type" value="Genomic_DNA"/>
</dbReference>
<evidence type="ECO:0000256" key="6">
    <source>
        <dbReference type="ARBA" id="ARBA00022777"/>
    </source>
</evidence>
<dbReference type="PROSITE" id="PS50109">
    <property type="entry name" value="HIS_KIN"/>
    <property type="match status" value="1"/>
</dbReference>
<dbReference type="STRING" id="115783.SAMN02745119_01741"/>
<dbReference type="SUPFAM" id="SSF47384">
    <property type="entry name" value="Homodimeric domain of signal transducing histidine kinase"/>
    <property type="match status" value="1"/>
</dbReference>
<keyword evidence="8" id="KW-0472">Membrane</keyword>
<feature type="domain" description="Histidine kinase" evidence="9">
    <location>
        <begin position="254"/>
        <end position="462"/>
    </location>
</feature>
<dbReference type="SMART" id="SM00387">
    <property type="entry name" value="HATPase_c"/>
    <property type="match status" value="1"/>
</dbReference>
<evidence type="ECO:0000256" key="2">
    <source>
        <dbReference type="ARBA" id="ARBA00004370"/>
    </source>
</evidence>